<feature type="compositionally biased region" description="Low complexity" evidence="1">
    <location>
        <begin position="117"/>
        <end position="130"/>
    </location>
</feature>
<keyword evidence="3" id="KW-1185">Reference proteome</keyword>
<sequence>MASFLSWLPCCPSHADQDEVNERTALLNHDILPEAPVEQIAGRSTEEQQAQQDYLRAIIDAACAQVLPSLFTPPPPPISLAHTLLPHPTPGTEFTLKHWPIPKLTSDLLCRIPSTVASSSPASPSSSRSPSPLPSPSPSPARRPSQADWNGGIQSQNRRTSDWRPPMDHDSDTTRLSSSRTGGGPFREESSDEDGKRVMRLDATFGLGVRARGAARPPSTHSLKTLPRSFARGQDGSVRGSPLARGRTEEQEEEEEEDGMGQDDDDDDDDDAKFDTYRTAKESNDEGVERVDSRPSTRRSCSGSARLPVRDVFTAQDGNEAELQQAIKDLEASMKTFKLQPVGPIIADIHG</sequence>
<evidence type="ECO:0000256" key="1">
    <source>
        <dbReference type="SAM" id="MobiDB-lite"/>
    </source>
</evidence>
<feature type="compositionally biased region" description="Basic and acidic residues" evidence="1">
    <location>
        <begin position="159"/>
        <end position="173"/>
    </location>
</feature>
<feature type="compositionally biased region" description="Pro residues" evidence="1">
    <location>
        <begin position="131"/>
        <end position="141"/>
    </location>
</feature>
<gene>
    <name evidence="2" type="ORF">BQ2448_1795</name>
</gene>
<dbReference type="Proteomes" id="UP000198372">
    <property type="component" value="Unassembled WGS sequence"/>
</dbReference>
<accession>A0A238FE71</accession>
<evidence type="ECO:0000313" key="3">
    <source>
        <dbReference type="Proteomes" id="UP000198372"/>
    </source>
</evidence>
<feature type="compositionally biased region" description="Basic and acidic residues" evidence="1">
    <location>
        <begin position="186"/>
        <end position="200"/>
    </location>
</feature>
<dbReference type="EMBL" id="FMSP01000005">
    <property type="protein sequence ID" value="SCV70401.1"/>
    <property type="molecule type" value="Genomic_DNA"/>
</dbReference>
<dbReference type="OrthoDB" id="2537482at2759"/>
<feature type="compositionally biased region" description="Basic and acidic residues" evidence="1">
    <location>
        <begin position="273"/>
        <end position="295"/>
    </location>
</feature>
<feature type="compositionally biased region" description="Acidic residues" evidence="1">
    <location>
        <begin position="250"/>
        <end position="272"/>
    </location>
</feature>
<evidence type="ECO:0000313" key="2">
    <source>
        <dbReference type="EMBL" id="SCV70401.1"/>
    </source>
</evidence>
<organism evidence="2 3">
    <name type="scientific">Microbotryum intermedium</name>
    <dbReference type="NCBI Taxonomy" id="269621"/>
    <lineage>
        <taxon>Eukaryota</taxon>
        <taxon>Fungi</taxon>
        <taxon>Dikarya</taxon>
        <taxon>Basidiomycota</taxon>
        <taxon>Pucciniomycotina</taxon>
        <taxon>Microbotryomycetes</taxon>
        <taxon>Microbotryales</taxon>
        <taxon>Microbotryaceae</taxon>
        <taxon>Microbotryum</taxon>
    </lineage>
</organism>
<proteinExistence type="predicted"/>
<protein>
    <submittedName>
        <fullName evidence="2">BQ2448_1795 protein</fullName>
    </submittedName>
</protein>
<reference evidence="3" key="1">
    <citation type="submission" date="2016-09" db="EMBL/GenBank/DDBJ databases">
        <authorList>
            <person name="Jeantristanb JTB J.-T."/>
            <person name="Ricardo R."/>
        </authorList>
    </citation>
    <scope>NUCLEOTIDE SEQUENCE [LARGE SCALE GENOMIC DNA]</scope>
</reference>
<name>A0A238FE71_9BASI</name>
<feature type="region of interest" description="Disordered" evidence="1">
    <location>
        <begin position="115"/>
        <end position="304"/>
    </location>
</feature>
<dbReference type="AlphaFoldDB" id="A0A238FE71"/>